<reference evidence="8" key="1">
    <citation type="journal article" date="2019" name="Int. J. Syst. Evol. Microbiol.">
        <title>The Global Catalogue of Microorganisms (GCM) 10K type strain sequencing project: providing services to taxonomists for standard genome sequencing and annotation.</title>
        <authorList>
            <consortium name="The Broad Institute Genomics Platform"/>
            <consortium name="The Broad Institute Genome Sequencing Center for Infectious Disease"/>
            <person name="Wu L."/>
            <person name="Ma J."/>
        </authorList>
    </citation>
    <scope>NUCLEOTIDE SEQUENCE [LARGE SCALE GENOMIC DNA]</scope>
    <source>
        <strain evidence="8">JCM 17805</strain>
    </source>
</reference>
<evidence type="ECO:0000256" key="3">
    <source>
        <dbReference type="ARBA" id="ARBA00022989"/>
    </source>
</evidence>
<feature type="transmembrane region" description="Helical" evidence="5">
    <location>
        <begin position="350"/>
        <end position="370"/>
    </location>
</feature>
<feature type="transmembrane region" description="Helical" evidence="5">
    <location>
        <begin position="72"/>
        <end position="92"/>
    </location>
</feature>
<feature type="transmembrane region" description="Helical" evidence="5">
    <location>
        <begin position="391"/>
        <end position="408"/>
    </location>
</feature>
<dbReference type="EMBL" id="BAABFL010000338">
    <property type="protein sequence ID" value="GAA4649929.1"/>
    <property type="molecule type" value="Genomic_DNA"/>
</dbReference>
<feature type="domain" description="O-antigen ligase-related" evidence="6">
    <location>
        <begin position="205"/>
        <end position="363"/>
    </location>
</feature>
<keyword evidence="8" id="KW-1185">Reference proteome</keyword>
<evidence type="ECO:0000313" key="7">
    <source>
        <dbReference type="EMBL" id="GAA4649929.1"/>
    </source>
</evidence>
<sequence>MTNIDFYRKLFLESRDRLALLIIFCYLLFNYGFMQIRIGILPIGEIFILLMVFITRWLTVTSRFYFVTGPSIMMLFITWWLFVALSAMFGFYKYGVWALRDASHVIETIYILIGFCLFGSYFFMKKLFSFLRFFMIIIILYGLTYPVSDFLRLLSPYISGGSGQSIPLFFVYTNTAMLMLVSAACMFIFKSESFFVSKFKLAVAGFLIAFCLAFFQARTIYLQIIALYLFLFIFRRSEFKKGVFVILFGLLIILMLPILGFEAEGRIGQVVSLEFIYNHFMAIFGISKSGVESAAGGVSLRIGWWLNIYEKWSLDFTTMFFGLGFGFPLIDHDLANGVVAREPHNSFISLLARLGVIGASLWCLIHCYLLKIWFNLFKYTKSNHYQVINNFLAVFMIYFIFVCVFAIGEDSFEKPFNAIPYYLLWGCILRMEWYRKKSIFEEVVTSAEPKHFNGTQQISSAWR</sequence>
<proteinExistence type="predicted"/>
<evidence type="ECO:0000256" key="4">
    <source>
        <dbReference type="ARBA" id="ARBA00023136"/>
    </source>
</evidence>
<comment type="subcellular location">
    <subcellularLocation>
        <location evidence="1">Membrane</location>
        <topology evidence="1">Multi-pass membrane protein</topology>
    </subcellularLocation>
</comment>
<comment type="caution">
    <text evidence="7">The sequence shown here is derived from an EMBL/GenBank/DDBJ whole genome shotgun (WGS) entry which is preliminary data.</text>
</comment>
<organism evidence="7 8">
    <name type="scientific">Kistimonas scapharcae</name>
    <dbReference type="NCBI Taxonomy" id="1036133"/>
    <lineage>
        <taxon>Bacteria</taxon>
        <taxon>Pseudomonadati</taxon>
        <taxon>Pseudomonadota</taxon>
        <taxon>Gammaproteobacteria</taxon>
        <taxon>Oceanospirillales</taxon>
        <taxon>Endozoicomonadaceae</taxon>
        <taxon>Kistimonas</taxon>
    </lineage>
</organism>
<keyword evidence="3 5" id="KW-1133">Transmembrane helix</keyword>
<name>A0ABP8V1P5_9GAMM</name>
<feature type="transmembrane region" description="Helical" evidence="5">
    <location>
        <begin position="130"/>
        <end position="148"/>
    </location>
</feature>
<keyword evidence="4 5" id="KW-0472">Membrane</keyword>
<dbReference type="Pfam" id="PF04932">
    <property type="entry name" value="Wzy_C"/>
    <property type="match status" value="1"/>
</dbReference>
<protein>
    <recommendedName>
        <fullName evidence="6">O-antigen ligase-related domain-containing protein</fullName>
    </recommendedName>
</protein>
<feature type="transmembrane region" description="Helical" evidence="5">
    <location>
        <begin position="280"/>
        <end position="300"/>
    </location>
</feature>
<dbReference type="Proteomes" id="UP001500604">
    <property type="component" value="Unassembled WGS sequence"/>
</dbReference>
<dbReference type="InterPro" id="IPR007016">
    <property type="entry name" value="O-antigen_ligase-rel_domated"/>
</dbReference>
<evidence type="ECO:0000256" key="2">
    <source>
        <dbReference type="ARBA" id="ARBA00022692"/>
    </source>
</evidence>
<dbReference type="RefSeq" id="WP_345195972.1">
    <property type="nucleotide sequence ID" value="NZ_BAABFL010000338.1"/>
</dbReference>
<feature type="transmembrane region" description="Helical" evidence="5">
    <location>
        <begin position="312"/>
        <end position="330"/>
    </location>
</feature>
<feature type="transmembrane region" description="Helical" evidence="5">
    <location>
        <begin position="104"/>
        <end position="124"/>
    </location>
</feature>
<feature type="transmembrane region" description="Helical" evidence="5">
    <location>
        <begin position="18"/>
        <end position="34"/>
    </location>
</feature>
<evidence type="ECO:0000256" key="5">
    <source>
        <dbReference type="SAM" id="Phobius"/>
    </source>
</evidence>
<feature type="transmembrane region" description="Helical" evidence="5">
    <location>
        <begin position="243"/>
        <end position="260"/>
    </location>
</feature>
<gene>
    <name evidence="7" type="ORF">GCM10023116_22110</name>
</gene>
<feature type="transmembrane region" description="Helical" evidence="5">
    <location>
        <begin position="46"/>
        <end position="66"/>
    </location>
</feature>
<evidence type="ECO:0000313" key="8">
    <source>
        <dbReference type="Proteomes" id="UP001500604"/>
    </source>
</evidence>
<evidence type="ECO:0000256" key="1">
    <source>
        <dbReference type="ARBA" id="ARBA00004141"/>
    </source>
</evidence>
<feature type="transmembrane region" description="Helical" evidence="5">
    <location>
        <begin position="201"/>
        <end position="231"/>
    </location>
</feature>
<evidence type="ECO:0000259" key="6">
    <source>
        <dbReference type="Pfam" id="PF04932"/>
    </source>
</evidence>
<accession>A0ABP8V1P5</accession>
<keyword evidence="2 5" id="KW-0812">Transmembrane</keyword>
<feature type="transmembrane region" description="Helical" evidence="5">
    <location>
        <begin position="169"/>
        <end position="189"/>
    </location>
</feature>